<organism evidence="6 7">
    <name type="scientific">Monosiga brevicollis</name>
    <name type="common">Choanoflagellate</name>
    <dbReference type="NCBI Taxonomy" id="81824"/>
    <lineage>
        <taxon>Eukaryota</taxon>
        <taxon>Choanoflagellata</taxon>
        <taxon>Craspedida</taxon>
        <taxon>Salpingoecidae</taxon>
        <taxon>Monosiga</taxon>
    </lineage>
</organism>
<dbReference type="PROSITE" id="PS00631">
    <property type="entry name" value="CYTOSOL_AP"/>
    <property type="match status" value="1"/>
</dbReference>
<keyword evidence="2" id="KW-0031">Aminopeptidase</keyword>
<evidence type="ECO:0000256" key="1">
    <source>
        <dbReference type="ARBA" id="ARBA00009528"/>
    </source>
</evidence>
<dbReference type="KEGG" id="mbr:MONBRDRAFT_33034"/>
<dbReference type="InterPro" id="IPR000819">
    <property type="entry name" value="Peptidase_M17_C"/>
</dbReference>
<evidence type="ECO:0000256" key="4">
    <source>
        <dbReference type="ARBA" id="ARBA00022801"/>
    </source>
</evidence>
<feature type="domain" description="Cytosol aminopeptidase" evidence="5">
    <location>
        <begin position="366"/>
        <end position="373"/>
    </location>
</feature>
<dbReference type="AlphaFoldDB" id="A9V351"/>
<evidence type="ECO:0000313" key="6">
    <source>
        <dbReference type="EMBL" id="EDQ87999.1"/>
    </source>
</evidence>
<dbReference type="GeneID" id="5892288"/>
<dbReference type="eggNOG" id="KOG2597">
    <property type="taxonomic scope" value="Eukaryota"/>
</dbReference>
<protein>
    <recommendedName>
        <fullName evidence="5">Cytosol aminopeptidase domain-containing protein</fullName>
    </recommendedName>
</protein>
<keyword evidence="3" id="KW-0645">Protease</keyword>
<dbReference type="GO" id="GO:0030145">
    <property type="term" value="F:manganese ion binding"/>
    <property type="evidence" value="ECO:0007669"/>
    <property type="project" value="InterPro"/>
</dbReference>
<gene>
    <name evidence="6" type="ORF">MONBRDRAFT_33034</name>
</gene>
<accession>A9V351</accession>
<dbReference type="SUPFAM" id="SSF53187">
    <property type="entry name" value="Zn-dependent exopeptidases"/>
    <property type="match status" value="1"/>
</dbReference>
<dbReference type="PANTHER" id="PTHR11963">
    <property type="entry name" value="LEUCINE AMINOPEPTIDASE-RELATED"/>
    <property type="match status" value="1"/>
</dbReference>
<dbReference type="GO" id="GO:0070006">
    <property type="term" value="F:metalloaminopeptidase activity"/>
    <property type="evidence" value="ECO:0007669"/>
    <property type="project" value="InterPro"/>
</dbReference>
<dbReference type="GO" id="GO:0008233">
    <property type="term" value="F:peptidase activity"/>
    <property type="evidence" value="ECO:0000318"/>
    <property type="project" value="GO_Central"/>
</dbReference>
<dbReference type="OMA" id="ISCFKAP"/>
<dbReference type="EMBL" id="CH991556">
    <property type="protein sequence ID" value="EDQ87999.1"/>
    <property type="molecule type" value="Genomic_DNA"/>
</dbReference>
<keyword evidence="7" id="KW-1185">Reference proteome</keyword>
<dbReference type="GO" id="GO:0006508">
    <property type="term" value="P:proteolysis"/>
    <property type="evidence" value="ECO:0000318"/>
    <property type="project" value="GO_Central"/>
</dbReference>
<reference evidence="6 7" key="1">
    <citation type="journal article" date="2008" name="Nature">
        <title>The genome of the choanoflagellate Monosiga brevicollis and the origin of metazoans.</title>
        <authorList>
            <consortium name="JGI Sequencing"/>
            <person name="King N."/>
            <person name="Westbrook M.J."/>
            <person name="Young S.L."/>
            <person name="Kuo A."/>
            <person name="Abedin M."/>
            <person name="Chapman J."/>
            <person name="Fairclough S."/>
            <person name="Hellsten U."/>
            <person name="Isogai Y."/>
            <person name="Letunic I."/>
            <person name="Marr M."/>
            <person name="Pincus D."/>
            <person name="Putnam N."/>
            <person name="Rokas A."/>
            <person name="Wright K.J."/>
            <person name="Zuzow R."/>
            <person name="Dirks W."/>
            <person name="Good M."/>
            <person name="Goodstein D."/>
            <person name="Lemons D."/>
            <person name="Li W."/>
            <person name="Lyons J.B."/>
            <person name="Morris A."/>
            <person name="Nichols S."/>
            <person name="Richter D.J."/>
            <person name="Salamov A."/>
            <person name="Bork P."/>
            <person name="Lim W.A."/>
            <person name="Manning G."/>
            <person name="Miller W.T."/>
            <person name="McGinnis W."/>
            <person name="Shapiro H."/>
            <person name="Tjian R."/>
            <person name="Grigoriev I.V."/>
            <person name="Rokhsar D."/>
        </authorList>
    </citation>
    <scope>NUCLEOTIDE SEQUENCE [LARGE SCALE GENOMIC DNA]</scope>
    <source>
        <strain evidence="7">MX1 / ATCC 50154</strain>
    </source>
</reference>
<name>A9V351_MONBE</name>
<dbReference type="GO" id="GO:0005737">
    <property type="term" value="C:cytoplasm"/>
    <property type="evidence" value="ECO:0000318"/>
    <property type="project" value="GO_Central"/>
</dbReference>
<sequence length="533" mass="55167">MSSSPVTMAAAAKIAKIAPSVPPTVIPVDVTTNLNDDNGDAVIVVAPFTGDVEGVPAAHIDAIAAIDASAKSKGGLYLNEAYAGNRLILAPTGPLTSDGDDVRSFADAAHAGVVRAKAAGAKAPILLVAGAVPAQRVATFAKAVESALLGALSATYVPVEVREDPRAPPSASATLDRLLICTARPDIADVIGRVVAIEAGRAVSRDICGGDPERMAPLRVAEYVEELFKGTNVTVAVEKGPFTEAYPLLAAVARCSEQVPRHAPCVINLEYAPANPEKTLFFVGKGVTYDTGGADVKAGGIMAGMHRDKGGAAAIAGFMRTVSILAPANVRVVCKMSMVRNSIGADAYVADEIIHSRAGVRTRVGNTDAEGRMAMADVLCKAKEEALSAVNPFLFTVATLTGHAVRAYGTGYFATMDNGPALAANVSALVATAGLSIGDPAEISTIRREDYAFIRSKYVTEDIVQCNNLPSSGTPRGHQFPAAFMIATSGMDKHGLCSDKPIPYTHMDIAGATQMWPTPVSGTPIAALTETFL</sequence>
<dbReference type="InterPro" id="IPR011356">
    <property type="entry name" value="Leucine_aapep/pepB"/>
</dbReference>
<dbReference type="PANTHER" id="PTHR11963:SF48">
    <property type="entry name" value="DIPEPTIDASE B, ISOFORM A"/>
    <property type="match status" value="1"/>
</dbReference>
<proteinExistence type="inferred from homology"/>
<dbReference type="STRING" id="81824.A9V351"/>
<evidence type="ECO:0000256" key="2">
    <source>
        <dbReference type="ARBA" id="ARBA00022438"/>
    </source>
</evidence>
<keyword evidence="4" id="KW-0378">Hydrolase</keyword>
<dbReference type="PRINTS" id="PR00481">
    <property type="entry name" value="LAMNOPPTDASE"/>
</dbReference>
<evidence type="ECO:0000259" key="5">
    <source>
        <dbReference type="PROSITE" id="PS00631"/>
    </source>
</evidence>
<evidence type="ECO:0000313" key="7">
    <source>
        <dbReference type="Proteomes" id="UP000001357"/>
    </source>
</evidence>
<dbReference type="Gene3D" id="3.40.630.10">
    <property type="entry name" value="Zn peptidases"/>
    <property type="match status" value="1"/>
</dbReference>
<evidence type="ECO:0000256" key="3">
    <source>
        <dbReference type="ARBA" id="ARBA00022670"/>
    </source>
</evidence>
<dbReference type="RefSeq" id="XP_001747075.1">
    <property type="nucleotide sequence ID" value="XM_001747023.1"/>
</dbReference>
<dbReference type="Proteomes" id="UP000001357">
    <property type="component" value="Unassembled WGS sequence"/>
</dbReference>
<dbReference type="InParanoid" id="A9V351"/>
<dbReference type="Pfam" id="PF00883">
    <property type="entry name" value="Peptidase_M17"/>
    <property type="match status" value="1"/>
</dbReference>
<comment type="similarity">
    <text evidence="1">Belongs to the peptidase M17 family.</text>
</comment>
<dbReference type="MEROPS" id="M17.011"/>